<protein>
    <submittedName>
        <fullName evidence="6">HTH-type transcriptional regulator DmlR</fullName>
    </submittedName>
</protein>
<dbReference type="RefSeq" id="WP_053939493.1">
    <property type="nucleotide sequence ID" value="NZ_LAQT01000036.1"/>
</dbReference>
<dbReference type="PRINTS" id="PR00039">
    <property type="entry name" value="HTHLYSR"/>
</dbReference>
<name>A0A0N0XHY6_9NEIS</name>
<keyword evidence="7" id="KW-1185">Reference proteome</keyword>
<dbReference type="Proteomes" id="UP000037939">
    <property type="component" value="Unassembled WGS sequence"/>
</dbReference>
<dbReference type="InterPro" id="IPR058163">
    <property type="entry name" value="LysR-type_TF_proteobact-type"/>
</dbReference>
<evidence type="ECO:0000256" key="3">
    <source>
        <dbReference type="ARBA" id="ARBA00023125"/>
    </source>
</evidence>
<dbReference type="FunFam" id="3.40.190.290:FF:000001">
    <property type="entry name" value="Transcriptional regulator, LysR family"/>
    <property type="match status" value="1"/>
</dbReference>
<dbReference type="GO" id="GO:0043565">
    <property type="term" value="F:sequence-specific DNA binding"/>
    <property type="evidence" value="ECO:0007669"/>
    <property type="project" value="TreeGrafter"/>
</dbReference>
<evidence type="ECO:0000256" key="4">
    <source>
        <dbReference type="ARBA" id="ARBA00023163"/>
    </source>
</evidence>
<evidence type="ECO:0000313" key="6">
    <source>
        <dbReference type="EMBL" id="KPC49553.1"/>
    </source>
</evidence>
<dbReference type="SUPFAM" id="SSF46785">
    <property type="entry name" value="Winged helix' DNA-binding domain"/>
    <property type="match status" value="1"/>
</dbReference>
<dbReference type="Pfam" id="PF03466">
    <property type="entry name" value="LysR_substrate"/>
    <property type="match status" value="1"/>
</dbReference>
<dbReference type="PATRIC" id="fig|857265.3.peg.4007"/>
<dbReference type="SUPFAM" id="SSF53850">
    <property type="entry name" value="Periplasmic binding protein-like II"/>
    <property type="match status" value="1"/>
</dbReference>
<comment type="similarity">
    <text evidence="1">Belongs to the LysR transcriptional regulatory family.</text>
</comment>
<keyword evidence="2" id="KW-0805">Transcription regulation</keyword>
<keyword evidence="4" id="KW-0804">Transcription</keyword>
<comment type="caution">
    <text evidence="6">The sequence shown here is derived from an EMBL/GenBank/DDBJ whole genome shotgun (WGS) entry which is preliminary data.</text>
</comment>
<accession>A0A0N0XHY6</accession>
<dbReference type="GO" id="GO:0006351">
    <property type="term" value="P:DNA-templated transcription"/>
    <property type="evidence" value="ECO:0007669"/>
    <property type="project" value="TreeGrafter"/>
</dbReference>
<evidence type="ECO:0000259" key="5">
    <source>
        <dbReference type="PROSITE" id="PS50931"/>
    </source>
</evidence>
<gene>
    <name evidence="6" type="primary">dmlR_25</name>
    <name evidence="6" type="ORF">WG78_19555</name>
</gene>
<dbReference type="PANTHER" id="PTHR30537">
    <property type="entry name" value="HTH-TYPE TRANSCRIPTIONAL REGULATOR"/>
    <property type="match status" value="1"/>
</dbReference>
<dbReference type="CDD" id="cd08422">
    <property type="entry name" value="PBP2_CrgA_like"/>
    <property type="match status" value="1"/>
</dbReference>
<dbReference type="Pfam" id="PF00126">
    <property type="entry name" value="HTH_1"/>
    <property type="match status" value="1"/>
</dbReference>
<dbReference type="GO" id="GO:0003700">
    <property type="term" value="F:DNA-binding transcription factor activity"/>
    <property type="evidence" value="ECO:0007669"/>
    <property type="project" value="InterPro"/>
</dbReference>
<dbReference type="InterPro" id="IPR005119">
    <property type="entry name" value="LysR_subst-bd"/>
</dbReference>
<dbReference type="OrthoDB" id="9178040at2"/>
<dbReference type="InterPro" id="IPR036390">
    <property type="entry name" value="WH_DNA-bd_sf"/>
</dbReference>
<dbReference type="Gene3D" id="1.10.10.10">
    <property type="entry name" value="Winged helix-like DNA-binding domain superfamily/Winged helix DNA-binding domain"/>
    <property type="match status" value="1"/>
</dbReference>
<organism evidence="6 7">
    <name type="scientific">Amantichitinum ursilacus</name>
    <dbReference type="NCBI Taxonomy" id="857265"/>
    <lineage>
        <taxon>Bacteria</taxon>
        <taxon>Pseudomonadati</taxon>
        <taxon>Pseudomonadota</taxon>
        <taxon>Betaproteobacteria</taxon>
        <taxon>Neisseriales</taxon>
        <taxon>Chitinibacteraceae</taxon>
        <taxon>Amantichitinum</taxon>
    </lineage>
</organism>
<feature type="domain" description="HTH lysR-type" evidence="5">
    <location>
        <begin position="1"/>
        <end position="59"/>
    </location>
</feature>
<dbReference type="InterPro" id="IPR000847">
    <property type="entry name" value="LysR_HTH_N"/>
</dbReference>
<evidence type="ECO:0000313" key="7">
    <source>
        <dbReference type="Proteomes" id="UP000037939"/>
    </source>
</evidence>
<dbReference type="AlphaFoldDB" id="A0A0N0XHY6"/>
<evidence type="ECO:0000256" key="2">
    <source>
        <dbReference type="ARBA" id="ARBA00023015"/>
    </source>
</evidence>
<dbReference type="EMBL" id="LAQT01000036">
    <property type="protein sequence ID" value="KPC49553.1"/>
    <property type="molecule type" value="Genomic_DNA"/>
</dbReference>
<dbReference type="Gene3D" id="3.40.190.290">
    <property type="match status" value="1"/>
</dbReference>
<sequence>MSSILDLEVLLRTADSGSISAAARALDITPAAASVALKRLEQRLGTRLFVRSTRSMRLTEDGARYLESVRLALGALHEGAEALRHKTTGWSGVLQLSAPSDLGRNRLLGWLDELKLQHPALRIQLQVGDRQSDLYREPVDLALRYGIPADSAMVGLPILESNRRVLCASPAWLQRHGPISHPTHIAAHKAVLFYLGGRPYSSWRFSRGDETIEVEVTGDYVVDDGDVARRWAVAGHGLAYKSRLDVAADLAAGRLVDVMPDWDGERSPLYLVCPHRASASGRAGLLQAFLREKCAAAVAETTATAQR</sequence>
<reference evidence="6 7" key="1">
    <citation type="submission" date="2015-07" db="EMBL/GenBank/DDBJ databases">
        <title>Draft genome sequence of the Amantichitinum ursilacus IGB-41, a new chitin-degrading bacterium.</title>
        <authorList>
            <person name="Kirstahler P."/>
            <person name="Guenther M."/>
            <person name="Grumaz C."/>
            <person name="Rupp S."/>
            <person name="Zibek S."/>
            <person name="Sohn K."/>
        </authorList>
    </citation>
    <scope>NUCLEOTIDE SEQUENCE [LARGE SCALE GENOMIC DNA]</scope>
    <source>
        <strain evidence="6 7">IGB-41</strain>
    </source>
</reference>
<dbReference type="InterPro" id="IPR036388">
    <property type="entry name" value="WH-like_DNA-bd_sf"/>
</dbReference>
<evidence type="ECO:0000256" key="1">
    <source>
        <dbReference type="ARBA" id="ARBA00009437"/>
    </source>
</evidence>
<proteinExistence type="inferred from homology"/>
<keyword evidence="3" id="KW-0238">DNA-binding</keyword>
<dbReference type="PANTHER" id="PTHR30537:SF21">
    <property type="entry name" value="HTH-TYPE TRANSCRIPTIONAL REGULATOR SINR-RELATED"/>
    <property type="match status" value="1"/>
</dbReference>
<dbReference type="PROSITE" id="PS50931">
    <property type="entry name" value="HTH_LYSR"/>
    <property type="match status" value="1"/>
</dbReference>
<dbReference type="STRING" id="857265.WG78_19555"/>